<evidence type="ECO:0000313" key="1">
    <source>
        <dbReference type="EMBL" id="GGA29615.1"/>
    </source>
</evidence>
<gene>
    <name evidence="1" type="ORF">GCM10011498_33500</name>
</gene>
<dbReference type="AlphaFoldDB" id="A0A916VT48"/>
<reference evidence="1" key="1">
    <citation type="journal article" date="2014" name="Int. J. Syst. Evol. Microbiol.">
        <title>Complete genome sequence of Corynebacterium casei LMG S-19264T (=DSM 44701T), isolated from a smear-ripened cheese.</title>
        <authorList>
            <consortium name="US DOE Joint Genome Institute (JGI-PGF)"/>
            <person name="Walter F."/>
            <person name="Albersmeier A."/>
            <person name="Kalinowski J."/>
            <person name="Ruckert C."/>
        </authorList>
    </citation>
    <scope>NUCLEOTIDE SEQUENCE</scope>
    <source>
        <strain evidence="1">CGMCC 1.15880</strain>
    </source>
</reference>
<evidence type="ECO:0000313" key="2">
    <source>
        <dbReference type="Proteomes" id="UP000628017"/>
    </source>
</evidence>
<accession>A0A916VT48</accession>
<name>A0A916VT48_9RHOB</name>
<comment type="caution">
    <text evidence="1">The sequence shown here is derived from an EMBL/GenBank/DDBJ whole genome shotgun (WGS) entry which is preliminary data.</text>
</comment>
<keyword evidence="2" id="KW-1185">Reference proteome</keyword>
<reference evidence="1" key="2">
    <citation type="submission" date="2020-09" db="EMBL/GenBank/DDBJ databases">
        <authorList>
            <person name="Sun Q."/>
            <person name="Zhou Y."/>
        </authorList>
    </citation>
    <scope>NUCLEOTIDE SEQUENCE</scope>
    <source>
        <strain evidence="1">CGMCC 1.15880</strain>
    </source>
</reference>
<dbReference type="Proteomes" id="UP000628017">
    <property type="component" value="Unassembled WGS sequence"/>
</dbReference>
<proteinExistence type="predicted"/>
<dbReference type="RefSeq" id="WP_188678069.1">
    <property type="nucleotide sequence ID" value="NZ_BMKA01000006.1"/>
</dbReference>
<dbReference type="InterPro" id="IPR021251">
    <property type="entry name" value="DUF2793"/>
</dbReference>
<dbReference type="Pfam" id="PF10983">
    <property type="entry name" value="DUF2793"/>
    <property type="match status" value="1"/>
</dbReference>
<protein>
    <submittedName>
        <fullName evidence="1">Uncharacterized protein</fullName>
    </submittedName>
</protein>
<organism evidence="1 2">
    <name type="scientific">Neptunicoccus cionae</name>
    <dbReference type="NCBI Taxonomy" id="2035344"/>
    <lineage>
        <taxon>Bacteria</taxon>
        <taxon>Pseudomonadati</taxon>
        <taxon>Pseudomonadota</taxon>
        <taxon>Alphaproteobacteria</taxon>
        <taxon>Rhodobacterales</taxon>
        <taxon>Paracoccaceae</taxon>
        <taxon>Neptunicoccus</taxon>
    </lineage>
</organism>
<dbReference type="EMBL" id="BMKA01000006">
    <property type="protein sequence ID" value="GGA29615.1"/>
    <property type="molecule type" value="Genomic_DNA"/>
</dbReference>
<sequence length="324" mass="33390">MTVSPDTSPILSLPYILPAQAQKHVTHNESIRMLDLLVQLTVISRAIASPPASPAIGDCYVVAATASGGWEGQEGAIAVWQGAAWAFTLPQAGWRAYALDEAAGITFDGSGWGNSVTLQNLSGLGVNTVSDGTNPLAVSGDATLLSHDGAGHQLKINKASSSDTASLLYQSNWSGRAEMGLAGDDSFRIKVSADGSSFDTALSFDPASATTQAKCLTSGKLTVDQDAVGLIDTPGAGGFVLITVVHASYPQSSHSGIFCYDTGGSLACDTIYTGSSFANLGTAVLDGTTGSVNTSSLAVKSGQLQIENRYTNSWTYSYTFLGGL</sequence>